<dbReference type="AlphaFoldDB" id="A0A3B0V8J2"/>
<evidence type="ECO:0008006" key="2">
    <source>
        <dbReference type="Google" id="ProtNLM"/>
    </source>
</evidence>
<protein>
    <recommendedName>
        <fullName evidence="2">Carboxypeptidase regulatory-like domain-containing protein</fullName>
    </recommendedName>
</protein>
<proteinExistence type="predicted"/>
<dbReference type="InterPro" id="IPR008969">
    <property type="entry name" value="CarboxyPept-like_regulatory"/>
</dbReference>
<dbReference type="EMBL" id="UOEX01000311">
    <property type="protein sequence ID" value="VAW39968.1"/>
    <property type="molecule type" value="Genomic_DNA"/>
</dbReference>
<name>A0A3B0V8J2_9ZZZZ</name>
<gene>
    <name evidence="1" type="ORF">MNBD_DELTA03-1476</name>
</gene>
<organism evidence="1">
    <name type="scientific">hydrothermal vent metagenome</name>
    <dbReference type="NCBI Taxonomy" id="652676"/>
    <lineage>
        <taxon>unclassified sequences</taxon>
        <taxon>metagenomes</taxon>
        <taxon>ecological metagenomes</taxon>
    </lineage>
</organism>
<sequence length="376" mass="41935">MFIQSLIVLILIFCLPSISTATAVDGIVLSHNGPVSDARVMAYHSAMDMIKGRAAVIARQTRKPGEYHFNLPAGKYFFTARDSKNQLYAYHGRNPIEIHGPRQWLPLFALPARPARCKAGIQGLGGQVIYKGKVLRQGSVSVYNTGDVPYRGMGVLTNTIGHDGRFWFNLEPGRYMLFARQRHDSSTMGPLKRGDLFCFSAASPITIKPAADCQVDLYCYPRDDIDSFLNAKALDPRAGHERQRRRDSLEATTVTLPGHQVKGRDFAIIAGRITNLDNLPVGGLFISAYSADDQRLFEMYIVRFKSKYMTRSNNQGLFRLELPAGSYYIVARQRMGEAPVSGEYYGLYEGNSNHSIKVKSGEFLTGIQLKVSHIMP</sequence>
<reference evidence="1" key="1">
    <citation type="submission" date="2018-06" db="EMBL/GenBank/DDBJ databases">
        <authorList>
            <person name="Zhirakovskaya E."/>
        </authorList>
    </citation>
    <scope>NUCLEOTIDE SEQUENCE</scope>
</reference>
<dbReference type="SUPFAM" id="SSF49464">
    <property type="entry name" value="Carboxypeptidase regulatory domain-like"/>
    <property type="match status" value="1"/>
</dbReference>
<evidence type="ECO:0000313" key="1">
    <source>
        <dbReference type="EMBL" id="VAW39968.1"/>
    </source>
</evidence>
<accession>A0A3B0V8J2</accession>